<dbReference type="EMBL" id="KE344074">
    <property type="protein sequence ID" value="EXB52904.1"/>
    <property type="molecule type" value="Genomic_DNA"/>
</dbReference>
<sequence>MAETLLFSVADYVSAMLESLADQVFFSARAKDKEATERLDEIAADIAKFHLSEIVADRVVVHVRKEMAHSFVISSDVIGDTEIERKVCGY</sequence>
<protein>
    <recommendedName>
        <fullName evidence="4">Rx N-terminal domain-containing protein</fullName>
    </recommendedName>
</protein>
<evidence type="ECO:0000313" key="2">
    <source>
        <dbReference type="EMBL" id="EXC08901.1"/>
    </source>
</evidence>
<name>W9S494_9ROSA</name>
<evidence type="ECO:0000313" key="1">
    <source>
        <dbReference type="EMBL" id="EXB52904.1"/>
    </source>
</evidence>
<evidence type="ECO:0008006" key="4">
    <source>
        <dbReference type="Google" id="ProtNLM"/>
    </source>
</evidence>
<reference evidence="2" key="2">
    <citation type="submission" date="2013-06" db="EMBL/GenBank/DDBJ databases">
        <title>Draft Genome Sequence of a Mulberry Tree, Morus notabilis C.K. Schn.</title>
        <authorList>
            <person name="He N."/>
            <person name="Zhao S."/>
        </authorList>
    </citation>
    <scope>NUCLEOTIDE SEQUENCE</scope>
</reference>
<organism evidence="2 3">
    <name type="scientific">Morus notabilis</name>
    <dbReference type="NCBI Taxonomy" id="981085"/>
    <lineage>
        <taxon>Eukaryota</taxon>
        <taxon>Viridiplantae</taxon>
        <taxon>Streptophyta</taxon>
        <taxon>Embryophyta</taxon>
        <taxon>Tracheophyta</taxon>
        <taxon>Spermatophyta</taxon>
        <taxon>Magnoliopsida</taxon>
        <taxon>eudicotyledons</taxon>
        <taxon>Gunneridae</taxon>
        <taxon>Pentapetalae</taxon>
        <taxon>rosids</taxon>
        <taxon>fabids</taxon>
        <taxon>Rosales</taxon>
        <taxon>Moraceae</taxon>
        <taxon>Moreae</taxon>
        <taxon>Morus</taxon>
    </lineage>
</organism>
<dbReference type="EMBL" id="KE345603">
    <property type="protein sequence ID" value="EXC08901.1"/>
    <property type="molecule type" value="Genomic_DNA"/>
</dbReference>
<reference evidence="3" key="1">
    <citation type="submission" date="2013-01" db="EMBL/GenBank/DDBJ databases">
        <title>Draft Genome Sequence of a Mulberry Tree, Morus notabilis C.K. Schneid.</title>
        <authorList>
            <person name="He N."/>
            <person name="Zhao S."/>
        </authorList>
    </citation>
    <scope>NUCLEOTIDE SEQUENCE</scope>
</reference>
<accession>W9S494</accession>
<dbReference type="Proteomes" id="UP000030645">
    <property type="component" value="Unassembled WGS sequence"/>
</dbReference>
<proteinExistence type="predicted"/>
<keyword evidence="3" id="KW-1185">Reference proteome</keyword>
<dbReference type="AlphaFoldDB" id="W9S494"/>
<gene>
    <name evidence="2" type="ORF">L484_003280</name>
    <name evidence="1" type="ORF">L484_004968</name>
</gene>
<evidence type="ECO:0000313" key="3">
    <source>
        <dbReference type="Proteomes" id="UP000030645"/>
    </source>
</evidence>